<proteinExistence type="predicted"/>
<organism evidence="1">
    <name type="scientific">viral metagenome</name>
    <dbReference type="NCBI Taxonomy" id="1070528"/>
    <lineage>
        <taxon>unclassified sequences</taxon>
        <taxon>metagenomes</taxon>
        <taxon>organismal metagenomes</taxon>
    </lineage>
</organism>
<dbReference type="AlphaFoldDB" id="A0A6C0DK12"/>
<protein>
    <submittedName>
        <fullName evidence="1">Uncharacterized protein</fullName>
    </submittedName>
</protein>
<sequence length="87" mass="11053">MNLHLLPKHLQDLISEFNVEHRPLMRLVMDELNRYWIWRIEKDKDCNNCFNYADEQYSIYILWKKYNFCGEWCRHDLEYHIRKTMQR</sequence>
<dbReference type="EMBL" id="MN739632">
    <property type="protein sequence ID" value="QHT17266.1"/>
    <property type="molecule type" value="Genomic_DNA"/>
</dbReference>
<evidence type="ECO:0000313" key="1">
    <source>
        <dbReference type="EMBL" id="QHT17266.1"/>
    </source>
</evidence>
<reference evidence="1" key="1">
    <citation type="journal article" date="2020" name="Nature">
        <title>Giant virus diversity and host interactions through global metagenomics.</title>
        <authorList>
            <person name="Schulz F."/>
            <person name="Roux S."/>
            <person name="Paez-Espino D."/>
            <person name="Jungbluth S."/>
            <person name="Walsh D.A."/>
            <person name="Denef V.J."/>
            <person name="McMahon K.D."/>
            <person name="Konstantinidis K.T."/>
            <person name="Eloe-Fadrosh E.A."/>
            <person name="Kyrpides N.C."/>
            <person name="Woyke T."/>
        </authorList>
    </citation>
    <scope>NUCLEOTIDE SEQUENCE</scope>
    <source>
        <strain evidence="1">GVMAG-M-3300023174-24</strain>
    </source>
</reference>
<accession>A0A6C0DK12</accession>
<name>A0A6C0DK12_9ZZZZ</name>